<reference evidence="1" key="1">
    <citation type="submission" date="2023-01" db="EMBL/GenBank/DDBJ databases">
        <title>Vibrio sp. CB1-14 genome sequencing.</title>
        <authorList>
            <person name="Otstavnykh N."/>
            <person name="Isaeva M."/>
            <person name="Meleshko D."/>
        </authorList>
    </citation>
    <scope>NUCLEOTIDE SEQUENCE</scope>
    <source>
        <strain evidence="1">CB1-14</strain>
        <plasmid evidence="1">p1</plasmid>
    </source>
</reference>
<dbReference type="AlphaFoldDB" id="A0AAU8BRA7"/>
<dbReference type="Pfam" id="PF03837">
    <property type="entry name" value="RecT"/>
    <property type="match status" value="1"/>
</dbReference>
<protein>
    <submittedName>
        <fullName evidence="1">Recombinase RecT</fullName>
    </submittedName>
</protein>
<sequence length="336" mass="38437">MFKNSTTYQTLQAAKPEYIKRAARMPHLDANAEFQRIENAIEQFGFEIYNDLDQSSIYYTVLEMAEVALSIEEGLNHATLLFNKHPDSGDYELCYYPIYHGMIQLLKESNCVKRIDAALVYNGDNFVFQGINKDVIHEATFNSTGLENIQALYGRVEGVDGEIYVEVLEREFVEATIKHHQNSPVASSLWSNEFVTVMLKKTALRRVIASCVDLFLHDNPELKIRLQALSRIERRFWSMIEANQFIDHELRRNQAIELAKKESAEDTAFAFKVPSRFNAKVVTSEYTHIIDRVPEASATSAPSYNAGYIMGQSTEQTPEVTDCNVFSGRGWMDDEW</sequence>
<proteinExistence type="predicted"/>
<keyword evidence="1" id="KW-0614">Plasmid</keyword>
<gene>
    <name evidence="1" type="ORF">PG915_24905</name>
</gene>
<accession>A0AAU8BRA7</accession>
<evidence type="ECO:0000313" key="1">
    <source>
        <dbReference type="EMBL" id="XCD19178.1"/>
    </source>
</evidence>
<dbReference type="GO" id="GO:0003677">
    <property type="term" value="F:DNA binding"/>
    <property type="evidence" value="ECO:0007669"/>
    <property type="project" value="InterPro"/>
</dbReference>
<name>A0AAU8BRA7_9VIBR</name>
<dbReference type="GO" id="GO:0006259">
    <property type="term" value="P:DNA metabolic process"/>
    <property type="evidence" value="ECO:0007669"/>
    <property type="project" value="InterPro"/>
</dbReference>
<geneLocation type="plasmid" evidence="1">
    <name>p1</name>
</geneLocation>
<organism evidence="1">
    <name type="scientific">Vibrio chaetopteri</name>
    <dbReference type="NCBI Taxonomy" id="3016528"/>
    <lineage>
        <taxon>Bacteria</taxon>
        <taxon>Pseudomonadati</taxon>
        <taxon>Pseudomonadota</taxon>
        <taxon>Gammaproteobacteria</taxon>
        <taxon>Vibrionales</taxon>
        <taxon>Vibrionaceae</taxon>
        <taxon>Vibrio</taxon>
    </lineage>
</organism>
<dbReference type="EMBL" id="CP115922">
    <property type="protein sequence ID" value="XCD19178.1"/>
    <property type="molecule type" value="Genomic_DNA"/>
</dbReference>
<dbReference type="KEGG" id="vck:PG915_24905"/>
<dbReference type="RefSeq" id="WP_353500301.1">
    <property type="nucleotide sequence ID" value="NZ_CP115922.1"/>
</dbReference>
<dbReference type="InterPro" id="IPR018330">
    <property type="entry name" value="RecT_fam"/>
</dbReference>